<reference evidence="5 6" key="1">
    <citation type="submission" date="2019-03" db="EMBL/GenBank/DDBJ databases">
        <title>Bacillus niacini sp. nov. a Nicotinate-Metabolizing Mesophile Isolated from Soil.</title>
        <authorList>
            <person name="Zhang G."/>
        </authorList>
    </citation>
    <scope>NUCLEOTIDE SEQUENCE [LARGE SCALE GENOMIC DNA]</scope>
    <source>
        <strain evidence="5 6">WN066</strain>
    </source>
</reference>
<evidence type="ECO:0000259" key="3">
    <source>
        <dbReference type="Pfam" id="PF00501"/>
    </source>
</evidence>
<dbReference type="PROSITE" id="PS00455">
    <property type="entry name" value="AMP_BINDING"/>
    <property type="match status" value="1"/>
</dbReference>
<sequence length="487" mass="55366">MASITDSYANHAKKFPMKTAILTATERFTYQEWYESVCRTANWFRSFHSFNRTVAILLPNGIPFLQLFTGAAAAGWTAVPFDIKWTELEVEKRLALSKASLVITTKNRISSVKNLHSPTKVFIWDECREEIQQGPAPETMPSNGELPFYMGFTSGTTGNPKAFIRSHNSWVASFACNRVDFKMDENDHVLIPGALIHSHFLYGAISTLYLGGTVYLLEKYIPSQAMRWIETAPITVLYVVPTMISSLFQAERTIERPLKILSSGAKWEDHSKRQVRSQFPNLTLYEFYGASELSFVTVLSDREMERKPGSVGRPCHNVKIEIRLPDSKLAKPNQTGKIYVKSKMIFSGYLEPNQNTVQAEHDWLTVHDMGYLDEEGYLYIVGREKNMILYGGINIFPEEIEKVLSLHHEVEEVAVIGANDSYWGQIVTAVVKGTATKLELQRLCKEKLASFKIPRKWVFVDEMPYTSGGKIARRQVIELVESRVNNH</sequence>
<dbReference type="GO" id="GO:0031956">
    <property type="term" value="F:medium-chain fatty acid-CoA ligase activity"/>
    <property type="evidence" value="ECO:0007669"/>
    <property type="project" value="TreeGrafter"/>
</dbReference>
<dbReference type="Pfam" id="PF00501">
    <property type="entry name" value="AMP-binding"/>
    <property type="match status" value="1"/>
</dbReference>
<name>A0A4R5VNB8_9BACI</name>
<dbReference type="Gene3D" id="3.30.300.30">
    <property type="match status" value="1"/>
</dbReference>
<protein>
    <submittedName>
        <fullName evidence="5">Acyl-CoA synthetase</fullName>
    </submittedName>
</protein>
<dbReference type="InterPro" id="IPR020845">
    <property type="entry name" value="AMP-binding_CS"/>
</dbReference>
<evidence type="ECO:0000313" key="5">
    <source>
        <dbReference type="EMBL" id="TDK59792.1"/>
    </source>
</evidence>
<dbReference type="InterPro" id="IPR045851">
    <property type="entry name" value="AMP-bd_C_sf"/>
</dbReference>
<organism evidence="5 6">
    <name type="scientific">Bacillus salipaludis</name>
    <dbReference type="NCBI Taxonomy" id="2547811"/>
    <lineage>
        <taxon>Bacteria</taxon>
        <taxon>Bacillati</taxon>
        <taxon>Bacillota</taxon>
        <taxon>Bacilli</taxon>
        <taxon>Bacillales</taxon>
        <taxon>Bacillaceae</taxon>
        <taxon>Bacillus</taxon>
    </lineage>
</organism>
<feature type="domain" description="AMP-binding enzyme C-terminal" evidence="4">
    <location>
        <begin position="399"/>
        <end position="470"/>
    </location>
</feature>
<dbReference type="EMBL" id="SMYO01000008">
    <property type="protein sequence ID" value="TDK59792.1"/>
    <property type="molecule type" value="Genomic_DNA"/>
</dbReference>
<evidence type="ECO:0000256" key="1">
    <source>
        <dbReference type="ARBA" id="ARBA00006432"/>
    </source>
</evidence>
<comment type="similarity">
    <text evidence="1">Belongs to the ATP-dependent AMP-binding enzyme family.</text>
</comment>
<dbReference type="RefSeq" id="WP_133336476.1">
    <property type="nucleotide sequence ID" value="NZ_SMYO01000008.1"/>
</dbReference>
<dbReference type="SUPFAM" id="SSF56801">
    <property type="entry name" value="Acetyl-CoA synthetase-like"/>
    <property type="match status" value="1"/>
</dbReference>
<feature type="domain" description="AMP-dependent synthetase/ligase" evidence="3">
    <location>
        <begin position="10"/>
        <end position="350"/>
    </location>
</feature>
<dbReference type="Gene3D" id="3.40.50.12780">
    <property type="entry name" value="N-terminal domain of ligase-like"/>
    <property type="match status" value="1"/>
</dbReference>
<evidence type="ECO:0000259" key="4">
    <source>
        <dbReference type="Pfam" id="PF13193"/>
    </source>
</evidence>
<dbReference type="Pfam" id="PF13193">
    <property type="entry name" value="AMP-binding_C"/>
    <property type="match status" value="1"/>
</dbReference>
<gene>
    <name evidence="5" type="ORF">E2K98_17870</name>
</gene>
<dbReference type="NCBIfam" id="NF005797">
    <property type="entry name" value="PRK07638.1"/>
    <property type="match status" value="1"/>
</dbReference>
<dbReference type="InterPro" id="IPR000873">
    <property type="entry name" value="AMP-dep_synth/lig_dom"/>
</dbReference>
<dbReference type="PANTHER" id="PTHR43201:SF5">
    <property type="entry name" value="MEDIUM-CHAIN ACYL-COA LIGASE ACSF2, MITOCHONDRIAL"/>
    <property type="match status" value="1"/>
</dbReference>
<dbReference type="PANTHER" id="PTHR43201">
    <property type="entry name" value="ACYL-COA SYNTHETASE"/>
    <property type="match status" value="1"/>
</dbReference>
<accession>A0A4R5VNB8</accession>
<dbReference type="GO" id="GO:0006631">
    <property type="term" value="P:fatty acid metabolic process"/>
    <property type="evidence" value="ECO:0007669"/>
    <property type="project" value="TreeGrafter"/>
</dbReference>
<dbReference type="Proteomes" id="UP000295132">
    <property type="component" value="Unassembled WGS sequence"/>
</dbReference>
<comment type="caution">
    <text evidence="5">The sequence shown here is derived from an EMBL/GenBank/DDBJ whole genome shotgun (WGS) entry which is preliminary data.</text>
</comment>
<keyword evidence="2" id="KW-0436">Ligase</keyword>
<evidence type="ECO:0000256" key="2">
    <source>
        <dbReference type="ARBA" id="ARBA00022598"/>
    </source>
</evidence>
<dbReference type="AlphaFoldDB" id="A0A4R5VNB8"/>
<evidence type="ECO:0000313" key="6">
    <source>
        <dbReference type="Proteomes" id="UP000295132"/>
    </source>
</evidence>
<dbReference type="InterPro" id="IPR042099">
    <property type="entry name" value="ANL_N_sf"/>
</dbReference>
<dbReference type="InterPro" id="IPR025110">
    <property type="entry name" value="AMP-bd_C"/>
</dbReference>
<proteinExistence type="inferred from homology"/>